<dbReference type="InterPro" id="IPR016181">
    <property type="entry name" value="Acyl_CoA_acyltransferase"/>
</dbReference>
<dbReference type="SUPFAM" id="SSF55729">
    <property type="entry name" value="Acyl-CoA N-acyltransferases (Nat)"/>
    <property type="match status" value="1"/>
</dbReference>
<dbReference type="AlphaFoldDB" id="A0A1G7AMJ0"/>
<feature type="region of interest" description="Disordered" evidence="1">
    <location>
        <begin position="129"/>
        <end position="159"/>
    </location>
</feature>
<dbReference type="STRING" id="282683.SAMN04488105_101258"/>
<sequence length="159" mass="17359">MTPRLRPARPTDAGRLGAMMSDAATERPWKPRLHSGAEDIAHAGQMIDAGWVTVAEDDADGALLGFLAREDVYVHALFIAPAAQGTGIGRALMAEAQRHCPTLELWTFEANHGAQRFYERAGFTVVGRSDGSQNDEGLPDIHYRWHAPARDGSESEIRP</sequence>
<protein>
    <submittedName>
        <fullName evidence="3">Protein N-acetyltransferase, RimJ/RimL family</fullName>
    </submittedName>
</protein>
<dbReference type="EMBL" id="FNAV01000001">
    <property type="protein sequence ID" value="SDE16002.1"/>
    <property type="molecule type" value="Genomic_DNA"/>
</dbReference>
<evidence type="ECO:0000313" key="4">
    <source>
        <dbReference type="Proteomes" id="UP000198994"/>
    </source>
</evidence>
<evidence type="ECO:0000259" key="2">
    <source>
        <dbReference type="PROSITE" id="PS51186"/>
    </source>
</evidence>
<evidence type="ECO:0000313" key="3">
    <source>
        <dbReference type="EMBL" id="SDE16002.1"/>
    </source>
</evidence>
<dbReference type="RefSeq" id="WP_089954450.1">
    <property type="nucleotide sequence ID" value="NZ_FNAV01000001.1"/>
</dbReference>
<dbReference type="GO" id="GO:0016747">
    <property type="term" value="F:acyltransferase activity, transferring groups other than amino-acyl groups"/>
    <property type="evidence" value="ECO:0007669"/>
    <property type="project" value="InterPro"/>
</dbReference>
<dbReference type="Pfam" id="PF13673">
    <property type="entry name" value="Acetyltransf_10"/>
    <property type="match status" value="1"/>
</dbReference>
<dbReference type="InterPro" id="IPR000182">
    <property type="entry name" value="GNAT_dom"/>
</dbReference>
<keyword evidence="3" id="KW-0808">Transferase</keyword>
<dbReference type="CDD" id="cd04301">
    <property type="entry name" value="NAT_SF"/>
    <property type="match status" value="1"/>
</dbReference>
<dbReference type="PANTHER" id="PTHR43617">
    <property type="entry name" value="L-AMINO ACID N-ACETYLTRANSFERASE"/>
    <property type="match status" value="1"/>
</dbReference>
<dbReference type="PROSITE" id="PS51186">
    <property type="entry name" value="GNAT"/>
    <property type="match status" value="1"/>
</dbReference>
<dbReference type="InterPro" id="IPR050276">
    <property type="entry name" value="MshD_Acetyltransferase"/>
</dbReference>
<dbReference type="OrthoDB" id="9797417at2"/>
<feature type="domain" description="N-acetyltransferase" evidence="2">
    <location>
        <begin position="3"/>
        <end position="150"/>
    </location>
</feature>
<dbReference type="Proteomes" id="UP000198994">
    <property type="component" value="Unassembled WGS sequence"/>
</dbReference>
<accession>A0A1G7AMJ0</accession>
<keyword evidence="4" id="KW-1185">Reference proteome</keyword>
<reference evidence="4" key="1">
    <citation type="submission" date="2016-10" db="EMBL/GenBank/DDBJ databases">
        <authorList>
            <person name="Varghese N."/>
            <person name="Submissions S."/>
        </authorList>
    </citation>
    <scope>NUCLEOTIDE SEQUENCE [LARGE SCALE GENOMIC DNA]</scope>
    <source>
        <strain evidence="4">DSM 10146</strain>
    </source>
</reference>
<feature type="compositionally biased region" description="Basic and acidic residues" evidence="1">
    <location>
        <begin position="139"/>
        <end position="159"/>
    </location>
</feature>
<gene>
    <name evidence="3" type="ORF">SAMN04488105_101258</name>
</gene>
<name>A0A1G7AMJ0_9RHOB</name>
<evidence type="ECO:0000256" key="1">
    <source>
        <dbReference type="SAM" id="MobiDB-lite"/>
    </source>
</evidence>
<organism evidence="3 4">
    <name type="scientific">Salipiger thiooxidans</name>
    <dbReference type="NCBI Taxonomy" id="282683"/>
    <lineage>
        <taxon>Bacteria</taxon>
        <taxon>Pseudomonadati</taxon>
        <taxon>Pseudomonadota</taxon>
        <taxon>Alphaproteobacteria</taxon>
        <taxon>Rhodobacterales</taxon>
        <taxon>Roseobacteraceae</taxon>
        <taxon>Salipiger</taxon>
    </lineage>
</organism>
<dbReference type="Gene3D" id="3.40.630.30">
    <property type="match status" value="1"/>
</dbReference>
<proteinExistence type="predicted"/>